<organism evidence="1 2">
    <name type="scientific">Pleurodeles waltl</name>
    <name type="common">Iberian ribbed newt</name>
    <dbReference type="NCBI Taxonomy" id="8319"/>
    <lineage>
        <taxon>Eukaryota</taxon>
        <taxon>Metazoa</taxon>
        <taxon>Chordata</taxon>
        <taxon>Craniata</taxon>
        <taxon>Vertebrata</taxon>
        <taxon>Euteleostomi</taxon>
        <taxon>Amphibia</taxon>
        <taxon>Batrachia</taxon>
        <taxon>Caudata</taxon>
        <taxon>Salamandroidea</taxon>
        <taxon>Salamandridae</taxon>
        <taxon>Pleurodelinae</taxon>
        <taxon>Pleurodeles</taxon>
    </lineage>
</organism>
<keyword evidence="2" id="KW-1185">Reference proteome</keyword>
<protein>
    <submittedName>
        <fullName evidence="1">Uncharacterized protein</fullName>
    </submittedName>
</protein>
<dbReference type="AlphaFoldDB" id="A0AAV7TF44"/>
<dbReference type="EMBL" id="JANPWB010000006">
    <property type="protein sequence ID" value="KAJ1175137.1"/>
    <property type="molecule type" value="Genomic_DNA"/>
</dbReference>
<evidence type="ECO:0000313" key="2">
    <source>
        <dbReference type="Proteomes" id="UP001066276"/>
    </source>
</evidence>
<dbReference type="Proteomes" id="UP001066276">
    <property type="component" value="Chromosome 3_2"/>
</dbReference>
<reference evidence="1" key="1">
    <citation type="journal article" date="2022" name="bioRxiv">
        <title>Sequencing and chromosome-scale assembly of the giantPleurodeles waltlgenome.</title>
        <authorList>
            <person name="Brown T."/>
            <person name="Elewa A."/>
            <person name="Iarovenko S."/>
            <person name="Subramanian E."/>
            <person name="Araus A.J."/>
            <person name="Petzold A."/>
            <person name="Susuki M."/>
            <person name="Suzuki K.-i.T."/>
            <person name="Hayashi T."/>
            <person name="Toyoda A."/>
            <person name="Oliveira C."/>
            <person name="Osipova E."/>
            <person name="Leigh N.D."/>
            <person name="Simon A."/>
            <person name="Yun M.H."/>
        </authorList>
    </citation>
    <scope>NUCLEOTIDE SEQUENCE</scope>
    <source>
        <strain evidence="1">20211129_DDA</strain>
        <tissue evidence="1">Liver</tissue>
    </source>
</reference>
<sequence>MEAGCLELRKTAEQPGRWGGPGWIGDTVVGESALFSGPLRLWSGVAGGEGSDRRRSLPRGRGWFGGVLRLGAAADQAWGLLPRDQNTCCQIPCGNIDLSMTLRSAEPPIEQGPRNPHDLNILPLIPTSRGAYRMLELMVMGASAWDFKLGTERLEQEIARYS</sequence>
<proteinExistence type="predicted"/>
<comment type="caution">
    <text evidence="1">The sequence shown here is derived from an EMBL/GenBank/DDBJ whole genome shotgun (WGS) entry which is preliminary data.</text>
</comment>
<name>A0AAV7TF44_PLEWA</name>
<accession>A0AAV7TF44</accession>
<evidence type="ECO:0000313" key="1">
    <source>
        <dbReference type="EMBL" id="KAJ1175137.1"/>
    </source>
</evidence>
<gene>
    <name evidence="1" type="ORF">NDU88_000428</name>
</gene>